<dbReference type="KEGG" id="dpd:Deipe_2804"/>
<dbReference type="EMBL" id="CP003382">
    <property type="protein sequence ID" value="AFZ68268.1"/>
    <property type="molecule type" value="Genomic_DNA"/>
</dbReference>
<sequence>MRGRLRHLLLGRTLLWQTAHCLKRLPETLSPAERDAAQKQASARLLRHLRVQLDTTGLEHIMDGPYLVVPLHEGIADVLCLAQLPLPLRFVARDEIFNWPHVGPAIRRLGHVSINPESGARGYRELLRRAEGILKGGESLAMFPQGSLLGIETDFQRGAFVLARQLNVPLLPVVMTGAHRVWEHPFTPRLRYGVRVGMRVLPPTPAPDGHRYTPDELRLTLRQLMKRHALDGSMPAPRRYRPERDGFWDGFRFDIDPDFPELHHQIAERRRSHGPAA</sequence>
<dbReference type="PATRIC" id="fig|937777.3.peg.2817"/>
<evidence type="ECO:0000313" key="4">
    <source>
        <dbReference type="EMBL" id="AFZ68268.1"/>
    </source>
</evidence>
<evidence type="ECO:0000313" key="5">
    <source>
        <dbReference type="Proteomes" id="UP000010467"/>
    </source>
</evidence>
<dbReference type="Proteomes" id="UP000010467">
    <property type="component" value="Chromosome"/>
</dbReference>
<dbReference type="eggNOG" id="COG0204">
    <property type="taxonomic scope" value="Bacteria"/>
</dbReference>
<dbReference type="SUPFAM" id="SSF69593">
    <property type="entry name" value="Glycerol-3-phosphate (1)-acyltransferase"/>
    <property type="match status" value="1"/>
</dbReference>
<dbReference type="STRING" id="937777.Deipe_2804"/>
<keyword evidence="1 4" id="KW-0808">Transferase</keyword>
<dbReference type="SMART" id="SM00563">
    <property type="entry name" value="PlsC"/>
    <property type="match status" value="1"/>
</dbReference>
<reference evidence="5" key="1">
    <citation type="submission" date="2012-03" db="EMBL/GenBank/DDBJ databases">
        <title>Complete sequence of chromosome of Deinococcus peraridilitoris DSM 19664.</title>
        <authorList>
            <person name="Lucas S."/>
            <person name="Copeland A."/>
            <person name="Lapidus A."/>
            <person name="Glavina del Rio T."/>
            <person name="Dalin E."/>
            <person name="Tice H."/>
            <person name="Bruce D."/>
            <person name="Goodwin L."/>
            <person name="Pitluck S."/>
            <person name="Peters L."/>
            <person name="Mikhailova N."/>
            <person name="Lu M."/>
            <person name="Kyrpides N."/>
            <person name="Mavromatis K."/>
            <person name="Ivanova N."/>
            <person name="Brettin T."/>
            <person name="Detter J.C."/>
            <person name="Han C."/>
            <person name="Larimer F."/>
            <person name="Land M."/>
            <person name="Hauser L."/>
            <person name="Markowitz V."/>
            <person name="Cheng J.-F."/>
            <person name="Hugenholtz P."/>
            <person name="Woyke T."/>
            <person name="Wu D."/>
            <person name="Pukall R."/>
            <person name="Steenblock K."/>
            <person name="Brambilla E."/>
            <person name="Klenk H.-P."/>
            <person name="Eisen J.A."/>
        </authorList>
    </citation>
    <scope>NUCLEOTIDE SEQUENCE [LARGE SCALE GENOMIC DNA]</scope>
    <source>
        <strain evidence="5">DSM 19664 / LMG 22246 / CIP 109416 / KR-200</strain>
    </source>
</reference>
<dbReference type="PANTHER" id="PTHR10434:SF11">
    <property type="entry name" value="1-ACYL-SN-GLYCEROL-3-PHOSPHATE ACYLTRANSFERASE"/>
    <property type="match status" value="1"/>
</dbReference>
<evidence type="ECO:0000256" key="2">
    <source>
        <dbReference type="ARBA" id="ARBA00023315"/>
    </source>
</evidence>
<dbReference type="RefSeq" id="WP_015236570.1">
    <property type="nucleotide sequence ID" value="NC_019793.1"/>
</dbReference>
<organism evidence="4 5">
    <name type="scientific">Deinococcus peraridilitoris (strain DSM 19664 / LMG 22246 / CIP 109416 / KR-200)</name>
    <dbReference type="NCBI Taxonomy" id="937777"/>
    <lineage>
        <taxon>Bacteria</taxon>
        <taxon>Thermotogati</taxon>
        <taxon>Deinococcota</taxon>
        <taxon>Deinococci</taxon>
        <taxon>Deinococcales</taxon>
        <taxon>Deinococcaceae</taxon>
        <taxon>Deinococcus</taxon>
    </lineage>
</organism>
<keyword evidence="2 4" id="KW-0012">Acyltransferase</keyword>
<name>L0A300_DEIPD</name>
<dbReference type="HOGENOM" id="CLU_1003713_0_0_0"/>
<dbReference type="CDD" id="cd07989">
    <property type="entry name" value="LPLAT_AGPAT-like"/>
    <property type="match status" value="1"/>
</dbReference>
<dbReference type="InterPro" id="IPR002123">
    <property type="entry name" value="Plipid/glycerol_acylTrfase"/>
</dbReference>
<feature type="domain" description="Phospholipid/glycerol acyltransferase" evidence="3">
    <location>
        <begin position="66"/>
        <end position="178"/>
    </location>
</feature>
<dbReference type="Pfam" id="PF01553">
    <property type="entry name" value="Acyltransferase"/>
    <property type="match status" value="1"/>
</dbReference>
<dbReference type="AlphaFoldDB" id="L0A300"/>
<dbReference type="GO" id="GO:0003841">
    <property type="term" value="F:1-acylglycerol-3-phosphate O-acyltransferase activity"/>
    <property type="evidence" value="ECO:0007669"/>
    <property type="project" value="TreeGrafter"/>
</dbReference>
<accession>L0A300</accession>
<evidence type="ECO:0000256" key="1">
    <source>
        <dbReference type="ARBA" id="ARBA00022679"/>
    </source>
</evidence>
<protein>
    <submittedName>
        <fullName evidence="4">1-acyl-sn-glycerol-3-phosphate acyltransferase</fullName>
    </submittedName>
</protein>
<dbReference type="GO" id="GO:0006654">
    <property type="term" value="P:phosphatidic acid biosynthetic process"/>
    <property type="evidence" value="ECO:0007669"/>
    <property type="project" value="TreeGrafter"/>
</dbReference>
<keyword evidence="5" id="KW-1185">Reference proteome</keyword>
<dbReference type="PANTHER" id="PTHR10434">
    <property type="entry name" value="1-ACYL-SN-GLYCEROL-3-PHOSPHATE ACYLTRANSFERASE"/>
    <property type="match status" value="1"/>
</dbReference>
<evidence type="ECO:0000259" key="3">
    <source>
        <dbReference type="SMART" id="SM00563"/>
    </source>
</evidence>
<gene>
    <name evidence="4" type="ordered locus">Deipe_2804</name>
</gene>
<proteinExistence type="predicted"/>